<organism evidence="1 2">
    <name type="scientific">Caerostris darwini</name>
    <dbReference type="NCBI Taxonomy" id="1538125"/>
    <lineage>
        <taxon>Eukaryota</taxon>
        <taxon>Metazoa</taxon>
        <taxon>Ecdysozoa</taxon>
        <taxon>Arthropoda</taxon>
        <taxon>Chelicerata</taxon>
        <taxon>Arachnida</taxon>
        <taxon>Araneae</taxon>
        <taxon>Araneomorphae</taxon>
        <taxon>Entelegynae</taxon>
        <taxon>Araneoidea</taxon>
        <taxon>Araneidae</taxon>
        <taxon>Caerostris</taxon>
    </lineage>
</organism>
<name>A0AAV4U2R1_9ARAC</name>
<proteinExistence type="predicted"/>
<gene>
    <name evidence="1" type="ORF">CDAR_619091</name>
</gene>
<keyword evidence="2" id="KW-1185">Reference proteome</keyword>
<sequence>MKDHLARHQTTPKEINSIDSKIYFVSQPVDNKLLHQNTARKKFTHKPHLALGCENMISGFRCKSIGPTGEHGALVGVGSKVRGAWSQYLPFKKREGTLLKGRDSGEVWLFPDSGKCARCSNIEDDSRGDGFRGGWKSFVEFRNAMLRPVLFLSIN</sequence>
<comment type="caution">
    <text evidence="1">The sequence shown here is derived from an EMBL/GenBank/DDBJ whole genome shotgun (WGS) entry which is preliminary data.</text>
</comment>
<dbReference type="Proteomes" id="UP001054837">
    <property type="component" value="Unassembled WGS sequence"/>
</dbReference>
<protein>
    <submittedName>
        <fullName evidence="1">Uncharacterized protein</fullName>
    </submittedName>
</protein>
<evidence type="ECO:0000313" key="1">
    <source>
        <dbReference type="EMBL" id="GIY52010.1"/>
    </source>
</evidence>
<dbReference type="EMBL" id="BPLQ01010627">
    <property type="protein sequence ID" value="GIY52010.1"/>
    <property type="molecule type" value="Genomic_DNA"/>
</dbReference>
<reference evidence="1 2" key="1">
    <citation type="submission" date="2021-06" db="EMBL/GenBank/DDBJ databases">
        <title>Caerostris darwini draft genome.</title>
        <authorList>
            <person name="Kono N."/>
            <person name="Arakawa K."/>
        </authorList>
    </citation>
    <scope>NUCLEOTIDE SEQUENCE [LARGE SCALE GENOMIC DNA]</scope>
</reference>
<evidence type="ECO:0000313" key="2">
    <source>
        <dbReference type="Proteomes" id="UP001054837"/>
    </source>
</evidence>
<accession>A0AAV4U2R1</accession>
<dbReference type="AlphaFoldDB" id="A0AAV4U2R1"/>